<dbReference type="EMBL" id="WHPC01000152">
    <property type="protein sequence ID" value="MPV39077.1"/>
    <property type="molecule type" value="Genomic_DNA"/>
</dbReference>
<keyword evidence="2 5" id="KW-0812">Transmembrane</keyword>
<dbReference type="Pfam" id="PF07690">
    <property type="entry name" value="MFS_1"/>
    <property type="match status" value="2"/>
</dbReference>
<reference evidence="7 8" key="1">
    <citation type="submission" date="2019-10" db="EMBL/GenBank/DDBJ databases">
        <title>Georgenia wutianyii sp. nov. and Georgenia yuyongxinii sp. nov. isolated from plateau pika (Ochotona curzoniae) in the Qinghai-Tibet plateau of China.</title>
        <authorList>
            <person name="Tian Z."/>
        </authorList>
    </citation>
    <scope>NUCLEOTIDE SEQUENCE [LARGE SCALE GENOMIC DNA]</scope>
    <source>
        <strain evidence="7 8">JCM 19765</strain>
    </source>
</reference>
<evidence type="ECO:0000256" key="5">
    <source>
        <dbReference type="SAM" id="Phobius"/>
    </source>
</evidence>
<dbReference type="SUPFAM" id="SSF103473">
    <property type="entry name" value="MFS general substrate transporter"/>
    <property type="match status" value="1"/>
</dbReference>
<feature type="transmembrane region" description="Helical" evidence="5">
    <location>
        <begin position="188"/>
        <end position="207"/>
    </location>
</feature>
<gene>
    <name evidence="7" type="ORF">GB881_18905</name>
</gene>
<comment type="caution">
    <text evidence="7">The sequence shown here is derived from an EMBL/GenBank/DDBJ whole genome shotgun (WGS) entry which is preliminary data.</text>
</comment>
<dbReference type="AlphaFoldDB" id="A0A6N7EQ99"/>
<dbReference type="GO" id="GO:0022857">
    <property type="term" value="F:transmembrane transporter activity"/>
    <property type="evidence" value="ECO:0007669"/>
    <property type="project" value="InterPro"/>
</dbReference>
<evidence type="ECO:0000256" key="3">
    <source>
        <dbReference type="ARBA" id="ARBA00022989"/>
    </source>
</evidence>
<organism evidence="7 8">
    <name type="scientific">Georgenia subflava</name>
    <dbReference type="NCBI Taxonomy" id="1622177"/>
    <lineage>
        <taxon>Bacteria</taxon>
        <taxon>Bacillati</taxon>
        <taxon>Actinomycetota</taxon>
        <taxon>Actinomycetes</taxon>
        <taxon>Micrococcales</taxon>
        <taxon>Bogoriellaceae</taxon>
        <taxon>Georgenia</taxon>
    </lineage>
</organism>
<dbReference type="InterPro" id="IPR011701">
    <property type="entry name" value="MFS"/>
</dbReference>
<keyword evidence="3 5" id="KW-1133">Transmembrane helix</keyword>
<feature type="transmembrane region" description="Helical" evidence="5">
    <location>
        <begin position="423"/>
        <end position="442"/>
    </location>
</feature>
<keyword evidence="4 5" id="KW-0472">Membrane</keyword>
<dbReference type="RefSeq" id="WP_152816561.1">
    <property type="nucleotide sequence ID" value="NZ_WHPC01000152.1"/>
</dbReference>
<feature type="transmembrane region" description="Helical" evidence="5">
    <location>
        <begin position="31"/>
        <end position="48"/>
    </location>
</feature>
<feature type="transmembrane region" description="Helical" evidence="5">
    <location>
        <begin position="68"/>
        <end position="87"/>
    </location>
</feature>
<feature type="transmembrane region" description="Helical" evidence="5">
    <location>
        <begin position="227"/>
        <end position="246"/>
    </location>
</feature>
<feature type="transmembrane region" description="Helical" evidence="5">
    <location>
        <begin position="319"/>
        <end position="340"/>
    </location>
</feature>
<feature type="transmembrane region" description="Helical" evidence="5">
    <location>
        <begin position="352"/>
        <end position="372"/>
    </location>
</feature>
<keyword evidence="8" id="KW-1185">Reference proteome</keyword>
<accession>A0A6N7EQ99</accession>
<dbReference type="InterPro" id="IPR020846">
    <property type="entry name" value="MFS_dom"/>
</dbReference>
<feature type="transmembrane region" description="Helical" evidence="5">
    <location>
        <begin position="157"/>
        <end position="176"/>
    </location>
</feature>
<feature type="domain" description="Major facilitator superfamily (MFS) profile" evidence="6">
    <location>
        <begin position="35"/>
        <end position="476"/>
    </location>
</feature>
<dbReference type="PROSITE" id="PS50850">
    <property type="entry name" value="MFS"/>
    <property type="match status" value="1"/>
</dbReference>
<name>A0A6N7EQ99_9MICO</name>
<protein>
    <submittedName>
        <fullName evidence="7">MFS transporter</fullName>
    </submittedName>
</protein>
<dbReference type="PANTHER" id="PTHR23501">
    <property type="entry name" value="MAJOR FACILITATOR SUPERFAMILY"/>
    <property type="match status" value="1"/>
</dbReference>
<feature type="non-terminal residue" evidence="7">
    <location>
        <position position="1"/>
    </location>
</feature>
<dbReference type="InterPro" id="IPR036259">
    <property type="entry name" value="MFS_trans_sf"/>
</dbReference>
<dbReference type="PANTHER" id="PTHR23501:SF154">
    <property type="entry name" value="MULTIDRUG-EFFLUX TRANSPORTER RV1634-RELATED"/>
    <property type="match status" value="1"/>
</dbReference>
<evidence type="ECO:0000313" key="8">
    <source>
        <dbReference type="Proteomes" id="UP000437709"/>
    </source>
</evidence>
<evidence type="ECO:0000256" key="2">
    <source>
        <dbReference type="ARBA" id="ARBA00022692"/>
    </source>
</evidence>
<evidence type="ECO:0000256" key="1">
    <source>
        <dbReference type="ARBA" id="ARBA00004651"/>
    </source>
</evidence>
<evidence type="ECO:0000256" key="4">
    <source>
        <dbReference type="ARBA" id="ARBA00023136"/>
    </source>
</evidence>
<evidence type="ECO:0000313" key="7">
    <source>
        <dbReference type="EMBL" id="MPV39077.1"/>
    </source>
</evidence>
<comment type="subcellular location">
    <subcellularLocation>
        <location evidence="1">Cell membrane</location>
        <topology evidence="1">Multi-pass membrane protein</topology>
    </subcellularLocation>
</comment>
<feature type="transmembrane region" description="Helical" evidence="5">
    <location>
        <begin position="448"/>
        <end position="472"/>
    </location>
</feature>
<feature type="transmembrane region" description="Helical" evidence="5">
    <location>
        <begin position="252"/>
        <end position="275"/>
    </location>
</feature>
<dbReference type="GO" id="GO:0005886">
    <property type="term" value="C:plasma membrane"/>
    <property type="evidence" value="ECO:0007669"/>
    <property type="project" value="UniProtKB-SubCell"/>
</dbReference>
<dbReference type="Gene3D" id="1.20.1250.20">
    <property type="entry name" value="MFS general substrate transporter like domains"/>
    <property type="match status" value="2"/>
</dbReference>
<sequence>GVAPRVAPPGGAAAPTAPADGVAPAAAPPDLVRLLLVASVALITLVAFENLAVSTAMPAVAEDLGGLRLYAVASGVPLAAGLVATAVSGAWSDARGPRGSLLAGIVLFSTGLVIAGLAPSMEILVVGRAVQGFGGGLLVVPLYVLVGAMVPAARQPAFFAAFSAAWVVPALVGPGVTGLVVDHASWRWIFLGVPALTLGVSALLLPLLRHIPPHGSRSDPAVRHSRLLLAATGTGAAVAVLQVAGSQTGSEMAAWVVPAAIVAAAVLVLCLPPLVPAGTVRLLRGVPSAVACRTLLNATFMTAQTFLPLLLVREHGWPVWQAGLVLTVASVAWATGAAIQGRVTSTAGRDRLSWLGPLLLAAGTFITAGATLEAVTPWIVVVGWALGGTGMGLAYPALSVLVLQATPPARHGRISSSLQVADALGAAMGLAASGALFTALVGTGGTDAYLAGLLLASGLGLVASVAGARAAAPVVG</sequence>
<feature type="transmembrane region" description="Helical" evidence="5">
    <location>
        <begin position="130"/>
        <end position="150"/>
    </location>
</feature>
<evidence type="ECO:0000259" key="6">
    <source>
        <dbReference type="PROSITE" id="PS50850"/>
    </source>
</evidence>
<dbReference type="OrthoDB" id="9778875at2"/>
<dbReference type="Proteomes" id="UP000437709">
    <property type="component" value="Unassembled WGS sequence"/>
</dbReference>
<feature type="transmembrane region" description="Helical" evidence="5">
    <location>
        <begin position="378"/>
        <end position="403"/>
    </location>
</feature>
<proteinExistence type="predicted"/>
<feature type="transmembrane region" description="Helical" evidence="5">
    <location>
        <begin position="99"/>
        <end position="118"/>
    </location>
</feature>